<protein>
    <recommendedName>
        <fullName evidence="8">Outer spore wall protein RRT8</fullName>
    </recommendedName>
</protein>
<dbReference type="GO" id="GO:0005619">
    <property type="term" value="C:ascospore wall"/>
    <property type="evidence" value="ECO:0007669"/>
    <property type="project" value="TreeGrafter"/>
</dbReference>
<evidence type="ECO:0000256" key="5">
    <source>
        <dbReference type="SAM" id="Phobius"/>
    </source>
</evidence>
<dbReference type="Pfam" id="PF07264">
    <property type="entry name" value="EI24"/>
    <property type="match status" value="1"/>
</dbReference>
<name>A0A6A6GUQ2_VIRVR</name>
<keyword evidence="3 5" id="KW-1133">Transmembrane helix</keyword>
<comment type="subcellular location">
    <subcellularLocation>
        <location evidence="1">Membrane</location>
        <topology evidence="1">Multi-pass membrane protein</topology>
    </subcellularLocation>
</comment>
<dbReference type="InterPro" id="IPR059112">
    <property type="entry name" value="CysZ/EI24"/>
</dbReference>
<evidence type="ECO:0000256" key="3">
    <source>
        <dbReference type="ARBA" id="ARBA00022989"/>
    </source>
</evidence>
<evidence type="ECO:0000256" key="2">
    <source>
        <dbReference type="ARBA" id="ARBA00022692"/>
    </source>
</evidence>
<evidence type="ECO:0008006" key="8">
    <source>
        <dbReference type="Google" id="ProtNLM"/>
    </source>
</evidence>
<keyword evidence="4 5" id="KW-0472">Membrane</keyword>
<dbReference type="Proteomes" id="UP000800092">
    <property type="component" value="Unassembled WGS sequence"/>
</dbReference>
<dbReference type="OrthoDB" id="10012223at2759"/>
<evidence type="ECO:0000256" key="4">
    <source>
        <dbReference type="ARBA" id="ARBA00023136"/>
    </source>
</evidence>
<dbReference type="GO" id="GO:0005628">
    <property type="term" value="C:prospore membrane"/>
    <property type="evidence" value="ECO:0007669"/>
    <property type="project" value="TreeGrafter"/>
</dbReference>
<reference evidence="6" key="1">
    <citation type="journal article" date="2020" name="Stud. Mycol.">
        <title>101 Dothideomycetes genomes: a test case for predicting lifestyles and emergence of pathogens.</title>
        <authorList>
            <person name="Haridas S."/>
            <person name="Albert R."/>
            <person name="Binder M."/>
            <person name="Bloem J."/>
            <person name="Labutti K."/>
            <person name="Salamov A."/>
            <person name="Andreopoulos B."/>
            <person name="Baker S."/>
            <person name="Barry K."/>
            <person name="Bills G."/>
            <person name="Bluhm B."/>
            <person name="Cannon C."/>
            <person name="Castanera R."/>
            <person name="Culley D."/>
            <person name="Daum C."/>
            <person name="Ezra D."/>
            <person name="Gonzalez J."/>
            <person name="Henrissat B."/>
            <person name="Kuo A."/>
            <person name="Liang C."/>
            <person name="Lipzen A."/>
            <person name="Lutzoni F."/>
            <person name="Magnuson J."/>
            <person name="Mondo S."/>
            <person name="Nolan M."/>
            <person name="Ohm R."/>
            <person name="Pangilinan J."/>
            <person name="Park H.-J."/>
            <person name="Ramirez L."/>
            <person name="Alfaro M."/>
            <person name="Sun H."/>
            <person name="Tritt A."/>
            <person name="Yoshinaga Y."/>
            <person name="Zwiers L.-H."/>
            <person name="Turgeon B."/>
            <person name="Goodwin S."/>
            <person name="Spatafora J."/>
            <person name="Crous P."/>
            <person name="Grigoriev I."/>
        </authorList>
    </citation>
    <scope>NUCLEOTIDE SEQUENCE</scope>
    <source>
        <strain evidence="6">Tuck. ex Michener</strain>
    </source>
</reference>
<gene>
    <name evidence="6" type="ORF">EV356DRAFT_455668</name>
</gene>
<organism evidence="6 7">
    <name type="scientific">Viridothelium virens</name>
    <name type="common">Speckled blister lichen</name>
    <name type="synonym">Trypethelium virens</name>
    <dbReference type="NCBI Taxonomy" id="1048519"/>
    <lineage>
        <taxon>Eukaryota</taxon>
        <taxon>Fungi</taxon>
        <taxon>Dikarya</taxon>
        <taxon>Ascomycota</taxon>
        <taxon>Pezizomycotina</taxon>
        <taxon>Dothideomycetes</taxon>
        <taxon>Dothideomycetes incertae sedis</taxon>
        <taxon>Trypetheliales</taxon>
        <taxon>Trypetheliaceae</taxon>
        <taxon>Viridothelium</taxon>
    </lineage>
</organism>
<keyword evidence="7" id="KW-1185">Reference proteome</keyword>
<proteinExistence type="predicted"/>
<dbReference type="AlphaFoldDB" id="A0A6A6GUQ2"/>
<feature type="transmembrane region" description="Helical" evidence="5">
    <location>
        <begin position="76"/>
        <end position="96"/>
    </location>
</feature>
<feature type="transmembrane region" description="Helical" evidence="5">
    <location>
        <begin position="168"/>
        <end position="188"/>
    </location>
</feature>
<feature type="transmembrane region" description="Helical" evidence="5">
    <location>
        <begin position="235"/>
        <end position="255"/>
    </location>
</feature>
<dbReference type="PANTHER" id="PTHR34292:SF2">
    <property type="entry name" value="OUTER SPORE WALL PROTEIN LDS1"/>
    <property type="match status" value="1"/>
</dbReference>
<accession>A0A6A6GUQ2</accession>
<dbReference type="InterPro" id="IPR052786">
    <property type="entry name" value="Spore_wall_assembly"/>
</dbReference>
<dbReference type="GO" id="GO:0005811">
    <property type="term" value="C:lipid droplet"/>
    <property type="evidence" value="ECO:0007669"/>
    <property type="project" value="TreeGrafter"/>
</dbReference>
<sequence length="277" mass="30771">MSDKIQKIAEEDAKRIQTLTRDAARSGAYLYPIKGILYFLRHRSLWSPLLSNLTPTLSLGLGVTAFMFLVTYVPQMAVMALFEGPLAAISAAGLVLSESSTLTNIGARAWWVESALVDTFDGTLVSRSETALVTRGREVKPGHDPMQRLGKMLTRPFAKFTPKALVRYFMYLPLNFIPVVGTVLFVMLQGKRTGPFLHSRYFELKGMSRRQQEQFVEERRGAYTGFGVVATLLEMVPVVGIFFAFTNTVGAALWASDMEGRSTTAPGLRERAKMAEE</sequence>
<keyword evidence="2 5" id="KW-0812">Transmembrane</keyword>
<evidence type="ECO:0000256" key="1">
    <source>
        <dbReference type="ARBA" id="ARBA00004141"/>
    </source>
</evidence>
<evidence type="ECO:0000313" key="7">
    <source>
        <dbReference type="Proteomes" id="UP000800092"/>
    </source>
</evidence>
<evidence type="ECO:0000313" key="6">
    <source>
        <dbReference type="EMBL" id="KAF2229536.1"/>
    </source>
</evidence>
<dbReference type="PANTHER" id="PTHR34292">
    <property type="entry name" value="OUTER SPORE WALL PROTEIN LDS1"/>
    <property type="match status" value="1"/>
</dbReference>
<feature type="transmembrane region" description="Helical" evidence="5">
    <location>
        <begin position="49"/>
        <end position="70"/>
    </location>
</feature>
<dbReference type="EMBL" id="ML991861">
    <property type="protein sequence ID" value="KAF2229536.1"/>
    <property type="molecule type" value="Genomic_DNA"/>
</dbReference>